<organism evidence="1 2">
    <name type="scientific">Trichonephila inaurata madagascariensis</name>
    <dbReference type="NCBI Taxonomy" id="2747483"/>
    <lineage>
        <taxon>Eukaryota</taxon>
        <taxon>Metazoa</taxon>
        <taxon>Ecdysozoa</taxon>
        <taxon>Arthropoda</taxon>
        <taxon>Chelicerata</taxon>
        <taxon>Arachnida</taxon>
        <taxon>Araneae</taxon>
        <taxon>Araneomorphae</taxon>
        <taxon>Entelegynae</taxon>
        <taxon>Araneoidea</taxon>
        <taxon>Nephilidae</taxon>
        <taxon>Trichonephila</taxon>
        <taxon>Trichonephila inaurata</taxon>
    </lineage>
</organism>
<proteinExistence type="predicted"/>
<name>A0A8X7BYA2_9ARAC</name>
<gene>
    <name evidence="1" type="ORF">TNIN_211881</name>
</gene>
<accession>A0A8X7BYA2</accession>
<evidence type="ECO:0000313" key="1">
    <source>
        <dbReference type="EMBL" id="GFY48390.1"/>
    </source>
</evidence>
<reference evidence="1" key="1">
    <citation type="submission" date="2020-08" db="EMBL/GenBank/DDBJ databases">
        <title>Multicomponent nature underlies the extraordinary mechanical properties of spider dragline silk.</title>
        <authorList>
            <person name="Kono N."/>
            <person name="Nakamura H."/>
            <person name="Mori M."/>
            <person name="Yoshida Y."/>
            <person name="Ohtoshi R."/>
            <person name="Malay A.D."/>
            <person name="Moran D.A.P."/>
            <person name="Tomita M."/>
            <person name="Numata K."/>
            <person name="Arakawa K."/>
        </authorList>
    </citation>
    <scope>NUCLEOTIDE SEQUENCE</scope>
</reference>
<keyword evidence="2" id="KW-1185">Reference proteome</keyword>
<sequence length="227" mass="26693">MARNMKWQVNRPIKRSNISSDKNPEYIVQEKPVNCNENKKSCTGGNTTFSLEENEGFSVWKTYKPILEKEEPMDIDEKEIILSSYQNRYMLQPEEPMDIDESEIHLPSYHYFNSAAPRNDSTFYNVEIPLEIERNEITSFPNQYSEMNQANELEKKKPTLDLEEEYKYAFESEADWLEFCARENIEIKDSHSSSGNIANYLEQPELTQEASITIDSELQQWIFENVD</sequence>
<protein>
    <submittedName>
        <fullName evidence="1">Uncharacterized protein</fullName>
    </submittedName>
</protein>
<dbReference type="OrthoDB" id="6423260at2759"/>
<evidence type="ECO:0000313" key="2">
    <source>
        <dbReference type="Proteomes" id="UP000886998"/>
    </source>
</evidence>
<dbReference type="AlphaFoldDB" id="A0A8X7BYA2"/>
<dbReference type="EMBL" id="BMAV01006409">
    <property type="protein sequence ID" value="GFY48390.1"/>
    <property type="molecule type" value="Genomic_DNA"/>
</dbReference>
<dbReference type="Proteomes" id="UP000886998">
    <property type="component" value="Unassembled WGS sequence"/>
</dbReference>
<comment type="caution">
    <text evidence="1">The sequence shown here is derived from an EMBL/GenBank/DDBJ whole genome shotgun (WGS) entry which is preliminary data.</text>
</comment>